<evidence type="ECO:0000256" key="1">
    <source>
        <dbReference type="SAM" id="Phobius"/>
    </source>
</evidence>
<protein>
    <submittedName>
        <fullName evidence="2">Uncharacterized protein</fullName>
    </submittedName>
</protein>
<accession>A0A6J8F1C2</accession>
<dbReference type="Proteomes" id="UP000507470">
    <property type="component" value="Unassembled WGS sequence"/>
</dbReference>
<keyword evidence="3" id="KW-1185">Reference proteome</keyword>
<sequence length="253" mass="27563">MSAVPENSPVPPPTVIQELGSLPVQRGEIQQQEFPVGRLKVLGGIQIGLGAALGVLSLVGVIWDAIAMENYNDCVNGRGLYSYYDSVKQKIHVGFNARMCKKERNDLLLGFDIACLICSVWKIGFMVCSIVSASVLTLPMVVVAAFGAAIRDSYEKKVVVVPPMIAVLSFVEFVVAIIAASLCCCCSSWGTSNQQSARDVILVNNPQPKMILHQKQTQLRNANVEPVMLANVQTSYPIVQNPRAHQYQVMNTN</sequence>
<feature type="transmembrane region" description="Helical" evidence="1">
    <location>
        <begin position="159"/>
        <end position="182"/>
    </location>
</feature>
<feature type="transmembrane region" description="Helical" evidence="1">
    <location>
        <begin position="130"/>
        <end position="150"/>
    </location>
</feature>
<name>A0A6J8F1C2_MYTCO</name>
<dbReference type="AlphaFoldDB" id="A0A6J8F1C2"/>
<evidence type="ECO:0000313" key="3">
    <source>
        <dbReference type="Proteomes" id="UP000507470"/>
    </source>
</evidence>
<keyword evidence="1" id="KW-0472">Membrane</keyword>
<feature type="transmembrane region" description="Helical" evidence="1">
    <location>
        <begin position="41"/>
        <end position="63"/>
    </location>
</feature>
<keyword evidence="1" id="KW-0812">Transmembrane</keyword>
<dbReference type="EMBL" id="CACVKT020010435">
    <property type="protein sequence ID" value="CAC5426537.1"/>
    <property type="molecule type" value="Genomic_DNA"/>
</dbReference>
<organism evidence="2 3">
    <name type="scientific">Mytilus coruscus</name>
    <name type="common">Sea mussel</name>
    <dbReference type="NCBI Taxonomy" id="42192"/>
    <lineage>
        <taxon>Eukaryota</taxon>
        <taxon>Metazoa</taxon>
        <taxon>Spiralia</taxon>
        <taxon>Lophotrochozoa</taxon>
        <taxon>Mollusca</taxon>
        <taxon>Bivalvia</taxon>
        <taxon>Autobranchia</taxon>
        <taxon>Pteriomorphia</taxon>
        <taxon>Mytilida</taxon>
        <taxon>Mytiloidea</taxon>
        <taxon>Mytilidae</taxon>
        <taxon>Mytilinae</taxon>
        <taxon>Mytilus</taxon>
    </lineage>
</organism>
<proteinExistence type="predicted"/>
<gene>
    <name evidence="2" type="ORF">MCOR_58235</name>
</gene>
<evidence type="ECO:0000313" key="2">
    <source>
        <dbReference type="EMBL" id="CAC5426537.1"/>
    </source>
</evidence>
<keyword evidence="1" id="KW-1133">Transmembrane helix</keyword>
<reference evidence="2 3" key="1">
    <citation type="submission" date="2020-06" db="EMBL/GenBank/DDBJ databases">
        <authorList>
            <person name="Li R."/>
            <person name="Bekaert M."/>
        </authorList>
    </citation>
    <scope>NUCLEOTIDE SEQUENCE [LARGE SCALE GENOMIC DNA]</scope>
    <source>
        <strain evidence="3">wild</strain>
    </source>
</reference>